<proteinExistence type="predicted"/>
<comment type="caution">
    <text evidence="2">The sequence shown here is derived from an EMBL/GenBank/DDBJ whole genome shotgun (WGS) entry which is preliminary data.</text>
</comment>
<evidence type="ECO:0000313" key="3">
    <source>
        <dbReference type="EMBL" id="CAL1171143.1"/>
    </source>
</evidence>
<name>A0A9P1M2B9_9DINO</name>
<reference evidence="2" key="1">
    <citation type="submission" date="2022-10" db="EMBL/GenBank/DDBJ databases">
        <authorList>
            <person name="Chen Y."/>
            <person name="Dougan E. K."/>
            <person name="Chan C."/>
            <person name="Rhodes N."/>
            <person name="Thang M."/>
        </authorList>
    </citation>
    <scope>NUCLEOTIDE SEQUENCE</scope>
</reference>
<accession>A0A9P1M2B9</accession>
<feature type="compositionally biased region" description="Acidic residues" evidence="1">
    <location>
        <begin position="377"/>
        <end position="389"/>
    </location>
</feature>
<keyword evidence="4" id="KW-1185">Reference proteome</keyword>
<feature type="compositionally biased region" description="Basic and acidic residues" evidence="1">
    <location>
        <begin position="320"/>
        <end position="333"/>
    </location>
</feature>
<evidence type="ECO:0000313" key="4">
    <source>
        <dbReference type="Proteomes" id="UP001152797"/>
    </source>
</evidence>
<dbReference type="OrthoDB" id="434306at2759"/>
<feature type="compositionally biased region" description="Basic and acidic residues" evidence="1">
    <location>
        <begin position="163"/>
        <end position="175"/>
    </location>
</feature>
<feature type="region of interest" description="Disordered" evidence="1">
    <location>
        <begin position="320"/>
        <end position="389"/>
    </location>
</feature>
<dbReference type="EMBL" id="CAMXCT020006656">
    <property type="protein sequence ID" value="CAL1171143.1"/>
    <property type="molecule type" value="Genomic_DNA"/>
</dbReference>
<dbReference type="EMBL" id="CAMXCT030006656">
    <property type="protein sequence ID" value="CAL4805080.1"/>
    <property type="molecule type" value="Genomic_DNA"/>
</dbReference>
<evidence type="ECO:0000313" key="2">
    <source>
        <dbReference type="EMBL" id="CAI4017768.1"/>
    </source>
</evidence>
<dbReference type="AlphaFoldDB" id="A0A9P1M2B9"/>
<protein>
    <submittedName>
        <fullName evidence="2">Uncharacterized protein</fullName>
    </submittedName>
</protein>
<feature type="compositionally biased region" description="Basic and acidic residues" evidence="1">
    <location>
        <begin position="453"/>
        <end position="478"/>
    </location>
</feature>
<reference evidence="3" key="2">
    <citation type="submission" date="2024-04" db="EMBL/GenBank/DDBJ databases">
        <authorList>
            <person name="Chen Y."/>
            <person name="Shah S."/>
            <person name="Dougan E. K."/>
            <person name="Thang M."/>
            <person name="Chan C."/>
        </authorList>
    </citation>
    <scope>NUCLEOTIDE SEQUENCE [LARGE SCALE GENOMIC DNA]</scope>
</reference>
<feature type="region of interest" description="Disordered" evidence="1">
    <location>
        <begin position="131"/>
        <end position="278"/>
    </location>
</feature>
<gene>
    <name evidence="2" type="ORF">C1SCF055_LOCUS42388</name>
</gene>
<organism evidence="2">
    <name type="scientific">Cladocopium goreaui</name>
    <dbReference type="NCBI Taxonomy" id="2562237"/>
    <lineage>
        <taxon>Eukaryota</taxon>
        <taxon>Sar</taxon>
        <taxon>Alveolata</taxon>
        <taxon>Dinophyceae</taxon>
        <taxon>Suessiales</taxon>
        <taxon>Symbiodiniaceae</taxon>
        <taxon>Cladocopium</taxon>
    </lineage>
</organism>
<evidence type="ECO:0000256" key="1">
    <source>
        <dbReference type="SAM" id="MobiDB-lite"/>
    </source>
</evidence>
<feature type="region of interest" description="Disordered" evidence="1">
    <location>
        <begin position="440"/>
        <end position="478"/>
    </location>
</feature>
<dbReference type="EMBL" id="CAMXCT010006656">
    <property type="protein sequence ID" value="CAI4017768.1"/>
    <property type="molecule type" value="Genomic_DNA"/>
</dbReference>
<dbReference type="Proteomes" id="UP001152797">
    <property type="component" value="Unassembled WGS sequence"/>
</dbReference>
<sequence length="738" mass="82315">MDYRDPFKDLTFDGRPGQYREFRRKVILSVAALEDKNQHLAGPKLLSCLSGEAWRCTEHLSVAELRSDKGWLLVLDTLDKHYRHLPEVELHESIDEFLFHLKKRPAEGTTAFSARFKTALSRLENLIQQEREAAHAKRRKRGDSKRRLEPASPVASSLEDSDDLPRRQSESAEHTDDTDENVEPPAQAEPEVPEPPPAQAKASGAEPSEPQPKAVPRRAPSAASEFASGRDSVRSSMKGSKKAKSTTGTEKGDVDKAKQTMQRMLGTLEPSHRKPKPIFPQSVLGHLFMRKFGLNREQRTLVIRSTGGSSRFLDAERILRASDLEDQREDRKPPKIQLKPGRREAYAVQEQDDESSSIDMPISDSGDDDAEVYMGEDNGENDESEDELAEVFEMQKKAKRDFRKNYKTYKETKKKVKEIKKSRAGPSTYYPVVAVPPDGSAAGSSQGSTLKPFKPDSKVSKRKGDGKGPKSSGRKEDVNLTQAEIASHFSYMITEFNLSCTTDSTADDVFLASIPQGYAIVDTGCTTSVIGLETAKSLVEHFKENGFPPPVEVNLPALELKGFNGKTETTTAGLKWIRSPSEERRPVNPMSVAIFAFRHVDSDHVKSHEAACASPTDNELPVEALYEDVSWVELDNKLPMTDSSVHNLKKSIGSLRKASLRLVLSRLATNPKQVRAELKQWLGDQASKLDCKVGLIEVFTGRARLSEEYEKQTGKASIRLGLQYGQDFTKLHDRRCLL</sequence>